<keyword evidence="3" id="KW-1185">Reference proteome</keyword>
<feature type="region of interest" description="Disordered" evidence="1">
    <location>
        <begin position="31"/>
        <end position="77"/>
    </location>
</feature>
<evidence type="ECO:0000313" key="2">
    <source>
        <dbReference type="EMBL" id="EDN81700.1"/>
    </source>
</evidence>
<accession>A7BES6</accession>
<gene>
    <name evidence="2" type="ORF">ACTODO_02179</name>
</gene>
<proteinExistence type="predicted"/>
<evidence type="ECO:0000313" key="3">
    <source>
        <dbReference type="Proteomes" id="UP000003553"/>
    </source>
</evidence>
<dbReference type="HOGENOM" id="CLU_1999013_0_0_11"/>
<name>A7BES6_9ACTO</name>
<comment type="caution">
    <text evidence="2">The sequence shown here is derived from an EMBL/GenBank/DDBJ whole genome shotgun (WGS) entry which is preliminary data.</text>
</comment>
<dbReference type="Proteomes" id="UP000003553">
    <property type="component" value="Unassembled WGS sequence"/>
</dbReference>
<reference evidence="2" key="1">
    <citation type="submission" date="2007-04" db="EMBL/GenBank/DDBJ databases">
        <authorList>
            <person name="Fulton L."/>
            <person name="Clifton S."/>
            <person name="Fulton B."/>
            <person name="Xu J."/>
            <person name="Minx P."/>
            <person name="Pepin K.H."/>
            <person name="Johnson M."/>
            <person name="Thiruvilangam P."/>
            <person name="Bhonagiri V."/>
            <person name="Nash W.E."/>
            <person name="Mardis E.R."/>
            <person name="Wilson R.K."/>
        </authorList>
    </citation>
    <scope>NUCLEOTIDE SEQUENCE [LARGE SCALE GENOMIC DNA]</scope>
    <source>
        <strain evidence="2">ATCC 17982</strain>
    </source>
</reference>
<reference evidence="2" key="2">
    <citation type="submission" date="2015-05" db="EMBL/GenBank/DDBJ databases">
        <title>Draft genome sequence of Actinomyces odontolyticus (ATCC 17982).</title>
        <authorList>
            <person name="Sudarsanam P."/>
            <person name="Ley R."/>
            <person name="Guruge J."/>
            <person name="Turnbaugh P.J."/>
            <person name="Mahowald M."/>
            <person name="Liep D."/>
            <person name="Gordon J."/>
        </authorList>
    </citation>
    <scope>NUCLEOTIDE SEQUENCE</scope>
    <source>
        <strain evidence="2">ATCC 17982</strain>
    </source>
</reference>
<protein>
    <submittedName>
        <fullName evidence="2">Uncharacterized protein</fullName>
    </submittedName>
</protein>
<organism evidence="2 3">
    <name type="scientific">Schaalia dentiphila ATCC 17982</name>
    <dbReference type="NCBI Taxonomy" id="411466"/>
    <lineage>
        <taxon>Bacteria</taxon>
        <taxon>Bacillati</taxon>
        <taxon>Actinomycetota</taxon>
        <taxon>Actinomycetes</taxon>
        <taxon>Actinomycetales</taxon>
        <taxon>Actinomycetaceae</taxon>
        <taxon>Schaalia</taxon>
        <taxon>Schaalia dentiphila</taxon>
    </lineage>
</organism>
<dbReference type="EMBL" id="AAYI02000004">
    <property type="protein sequence ID" value="EDN81700.1"/>
    <property type="molecule type" value="Genomic_DNA"/>
</dbReference>
<evidence type="ECO:0000256" key="1">
    <source>
        <dbReference type="SAM" id="MobiDB-lite"/>
    </source>
</evidence>
<dbReference type="AlphaFoldDB" id="A7BES6"/>
<sequence>MVRGEALHEVHETLGLGQLVAHLEVLLSLNTQQHEGKHEEADPGIPPSGSRLVAQVEDAEDKRNQEQDNDCDDAPRGIGILVGDDVVEGVEIHAPSQFTHTMKRHNPSTGIHAHCRQVVPAGPA</sequence>